<feature type="transmembrane region" description="Helical" evidence="6">
    <location>
        <begin position="208"/>
        <end position="228"/>
    </location>
</feature>
<feature type="transmembrane region" description="Helical" evidence="6">
    <location>
        <begin position="12"/>
        <end position="38"/>
    </location>
</feature>
<sequence length="288" mass="31845">MLAIYKRELKSYFQSMIGCVFIAFLVAFAGIYFMAYNLNAGYPYFSYTLSGVLIVFLVGIPLITMKSFSEERRNKTDQLLLTAPVSLRQVVMGKYLAMVSVLAVPNLIFCLFPLIIKMQGTAYLKVDYISIVVFFLLGCVYIAIGMFLSSLTESQIIAFITTFGVLLVLYLWDGILSFLPSSAISGAVGIIILLTIVAAYIQQMTGNWFISGGIELIGIAACVVTYIVKSSLFENILTKFLGNLALANVFTDITSNSIVDISGIVLYLSVIVVFIFLTVQAIQKRRWS</sequence>
<dbReference type="Pfam" id="PF12679">
    <property type="entry name" value="ABC2_membrane_2"/>
    <property type="match status" value="1"/>
</dbReference>
<dbReference type="EMBL" id="CYZU01000001">
    <property type="protein sequence ID" value="CUN59973.1"/>
    <property type="molecule type" value="Genomic_DNA"/>
</dbReference>
<dbReference type="OrthoDB" id="9794512at2"/>
<organism evidence="7 8">
    <name type="scientific">Faecalicatena contorta</name>
    <dbReference type="NCBI Taxonomy" id="39482"/>
    <lineage>
        <taxon>Bacteria</taxon>
        <taxon>Bacillati</taxon>
        <taxon>Bacillota</taxon>
        <taxon>Clostridia</taxon>
        <taxon>Lachnospirales</taxon>
        <taxon>Lachnospiraceae</taxon>
        <taxon>Faecalicatena</taxon>
    </lineage>
</organism>
<dbReference type="STRING" id="39482.ERS852491_00015"/>
<dbReference type="PANTHER" id="PTHR30294">
    <property type="entry name" value="MEMBRANE COMPONENT OF ABC TRANSPORTER YHHJ-RELATED"/>
    <property type="match status" value="1"/>
</dbReference>
<dbReference type="PANTHER" id="PTHR30294:SF29">
    <property type="entry name" value="MULTIDRUG ABC TRANSPORTER PERMEASE YBHS-RELATED"/>
    <property type="match status" value="1"/>
</dbReference>
<evidence type="ECO:0000256" key="1">
    <source>
        <dbReference type="ARBA" id="ARBA00004651"/>
    </source>
</evidence>
<accession>A0A173Y8H3</accession>
<evidence type="ECO:0000256" key="5">
    <source>
        <dbReference type="ARBA" id="ARBA00023136"/>
    </source>
</evidence>
<evidence type="ECO:0000313" key="8">
    <source>
        <dbReference type="Proteomes" id="UP000095544"/>
    </source>
</evidence>
<keyword evidence="4 6" id="KW-1133">Transmembrane helix</keyword>
<dbReference type="AlphaFoldDB" id="A0A173Y8H3"/>
<feature type="transmembrane region" description="Helical" evidence="6">
    <location>
        <begin position="95"/>
        <end position="116"/>
    </location>
</feature>
<feature type="transmembrane region" description="Helical" evidence="6">
    <location>
        <begin position="156"/>
        <end position="172"/>
    </location>
</feature>
<dbReference type="GO" id="GO:0005886">
    <property type="term" value="C:plasma membrane"/>
    <property type="evidence" value="ECO:0007669"/>
    <property type="project" value="UniProtKB-SubCell"/>
</dbReference>
<protein>
    <submittedName>
        <fullName evidence="7">ABC-type transport system involved in multi-copper enzyme maturation, permease component</fullName>
    </submittedName>
</protein>
<dbReference type="Proteomes" id="UP000095544">
    <property type="component" value="Unassembled WGS sequence"/>
</dbReference>
<keyword evidence="2" id="KW-1003">Cell membrane</keyword>
<gene>
    <name evidence="7" type="ORF">ERS852491_00015</name>
</gene>
<dbReference type="RefSeq" id="WP_055149854.1">
    <property type="nucleotide sequence ID" value="NZ_CYZU01000001.1"/>
</dbReference>
<feature type="transmembrane region" description="Helical" evidence="6">
    <location>
        <begin position="264"/>
        <end position="282"/>
    </location>
</feature>
<feature type="transmembrane region" description="Helical" evidence="6">
    <location>
        <begin position="178"/>
        <end position="201"/>
    </location>
</feature>
<name>A0A173Y8H3_9FIRM</name>
<feature type="transmembrane region" description="Helical" evidence="6">
    <location>
        <begin position="44"/>
        <end position="65"/>
    </location>
</feature>
<dbReference type="InterPro" id="IPR051449">
    <property type="entry name" value="ABC-2_transporter_component"/>
</dbReference>
<evidence type="ECO:0000256" key="3">
    <source>
        <dbReference type="ARBA" id="ARBA00022692"/>
    </source>
</evidence>
<evidence type="ECO:0000256" key="6">
    <source>
        <dbReference type="SAM" id="Phobius"/>
    </source>
</evidence>
<comment type="subcellular location">
    <subcellularLocation>
        <location evidence="1">Cell membrane</location>
        <topology evidence="1">Multi-pass membrane protein</topology>
    </subcellularLocation>
</comment>
<evidence type="ECO:0000313" key="7">
    <source>
        <dbReference type="EMBL" id="CUN59973.1"/>
    </source>
</evidence>
<keyword evidence="3 6" id="KW-0812">Transmembrane</keyword>
<proteinExistence type="predicted"/>
<reference evidence="7 8" key="1">
    <citation type="submission" date="2015-09" db="EMBL/GenBank/DDBJ databases">
        <authorList>
            <consortium name="Pathogen Informatics"/>
        </authorList>
    </citation>
    <scope>NUCLEOTIDE SEQUENCE [LARGE SCALE GENOMIC DNA]</scope>
    <source>
        <strain evidence="7 8">2789STDY5834876</strain>
    </source>
</reference>
<evidence type="ECO:0000256" key="4">
    <source>
        <dbReference type="ARBA" id="ARBA00022989"/>
    </source>
</evidence>
<feature type="transmembrane region" description="Helical" evidence="6">
    <location>
        <begin position="128"/>
        <end position="149"/>
    </location>
</feature>
<keyword evidence="5 6" id="KW-0472">Membrane</keyword>
<evidence type="ECO:0000256" key="2">
    <source>
        <dbReference type="ARBA" id="ARBA00022475"/>
    </source>
</evidence>